<comment type="caution">
    <text evidence="3">The sequence shown here is derived from an EMBL/GenBank/DDBJ whole genome shotgun (WGS) entry which is preliminary data.</text>
</comment>
<dbReference type="OrthoDB" id="5300823at2759"/>
<gene>
    <name evidence="3" type="ORF">DL546_001103</name>
</gene>
<accession>A0A420Y5Q1</accession>
<dbReference type="AlphaFoldDB" id="A0A420Y5Q1"/>
<feature type="compositionally biased region" description="Basic and acidic residues" evidence="1">
    <location>
        <begin position="232"/>
        <end position="241"/>
    </location>
</feature>
<sequence>MDNAIPLTHAPSSGDCNKTATSSLPPAVETCLQNARFLHLATSHSNTPHISLMSYTYLPPSASPFNPSSPVIIMTTNASSKKYENLQTNPTVSLLVHDWVYHRPPTTTSGRRLSGGEAEHMMSPMASLLMNMNTSAVSSISATIGGDARLVEPGTEEDKFYRRQHLENNTFEGESGGPVFGQGRRDSMVGVAERENGKEDDDVRVIVVGIRDVRISDYKGGVSDYVLVPPKPVEDGGEEGKALQTGLNGI</sequence>
<name>A0A420Y5Q1_9PEZI</name>
<dbReference type="PANTHER" id="PTHR28040:SF1">
    <property type="entry name" value="PYRIDOXAMINE 5'-PHOSPHATE OXIDASE YLR456W HOMOLOG-RELATED"/>
    <property type="match status" value="1"/>
</dbReference>
<feature type="region of interest" description="Disordered" evidence="1">
    <location>
        <begin position="231"/>
        <end position="250"/>
    </location>
</feature>
<feature type="domain" description="Pyridoxamine 5'-phosphate oxidase N-terminal" evidence="2">
    <location>
        <begin position="24"/>
        <end position="165"/>
    </location>
</feature>
<dbReference type="EMBL" id="QVQW01000045">
    <property type="protein sequence ID" value="RKU43218.1"/>
    <property type="molecule type" value="Genomic_DNA"/>
</dbReference>
<dbReference type="Pfam" id="PF01243">
    <property type="entry name" value="PNPOx_N"/>
    <property type="match status" value="1"/>
</dbReference>
<feature type="region of interest" description="Disordered" evidence="1">
    <location>
        <begin position="1"/>
        <end position="21"/>
    </location>
</feature>
<dbReference type="GO" id="GO:0005634">
    <property type="term" value="C:nucleus"/>
    <property type="evidence" value="ECO:0007669"/>
    <property type="project" value="TreeGrafter"/>
</dbReference>
<keyword evidence="4" id="KW-1185">Reference proteome</keyword>
<proteinExistence type="predicted"/>
<dbReference type="InterPro" id="IPR011576">
    <property type="entry name" value="Pyridox_Oxase_N"/>
</dbReference>
<evidence type="ECO:0000313" key="4">
    <source>
        <dbReference type="Proteomes" id="UP000275385"/>
    </source>
</evidence>
<evidence type="ECO:0000259" key="2">
    <source>
        <dbReference type="Pfam" id="PF01243"/>
    </source>
</evidence>
<dbReference type="GO" id="GO:0005737">
    <property type="term" value="C:cytoplasm"/>
    <property type="evidence" value="ECO:0007669"/>
    <property type="project" value="TreeGrafter"/>
</dbReference>
<dbReference type="PANTHER" id="PTHR28040">
    <property type="entry name" value="PYRIDOXAMINE 5'-PHOSPHATE OXIDASE YLR456W HOMOLOG-RELATED"/>
    <property type="match status" value="1"/>
</dbReference>
<evidence type="ECO:0000256" key="1">
    <source>
        <dbReference type="SAM" id="MobiDB-lite"/>
    </source>
</evidence>
<feature type="compositionally biased region" description="Polar residues" evidence="1">
    <location>
        <begin position="10"/>
        <end position="21"/>
    </location>
</feature>
<reference evidence="3 4" key="1">
    <citation type="submission" date="2018-08" db="EMBL/GenBank/DDBJ databases">
        <title>Draft genome of the lignicolous fungus Coniochaeta pulveracea.</title>
        <authorList>
            <person name="Borstlap C.J."/>
            <person name="De Witt R.N."/>
            <person name="Botha A."/>
            <person name="Volschenk H."/>
        </authorList>
    </citation>
    <scope>NUCLEOTIDE SEQUENCE [LARGE SCALE GENOMIC DNA]</scope>
    <source>
        <strain evidence="3 4">CAB683</strain>
    </source>
</reference>
<dbReference type="Gene3D" id="2.30.110.10">
    <property type="entry name" value="Electron Transport, Fmn-binding Protein, Chain A"/>
    <property type="match status" value="1"/>
</dbReference>
<organism evidence="3 4">
    <name type="scientific">Coniochaeta pulveracea</name>
    <dbReference type="NCBI Taxonomy" id="177199"/>
    <lineage>
        <taxon>Eukaryota</taxon>
        <taxon>Fungi</taxon>
        <taxon>Dikarya</taxon>
        <taxon>Ascomycota</taxon>
        <taxon>Pezizomycotina</taxon>
        <taxon>Sordariomycetes</taxon>
        <taxon>Sordariomycetidae</taxon>
        <taxon>Coniochaetales</taxon>
        <taxon>Coniochaetaceae</taxon>
        <taxon>Coniochaeta</taxon>
    </lineage>
</organism>
<dbReference type="STRING" id="177199.A0A420Y5Q1"/>
<dbReference type="InterPro" id="IPR052841">
    <property type="entry name" value="PMP_oxidase-like"/>
</dbReference>
<protein>
    <recommendedName>
        <fullName evidence="2">Pyridoxamine 5'-phosphate oxidase N-terminal domain-containing protein</fullName>
    </recommendedName>
</protein>
<dbReference type="Proteomes" id="UP000275385">
    <property type="component" value="Unassembled WGS sequence"/>
</dbReference>
<evidence type="ECO:0000313" key="3">
    <source>
        <dbReference type="EMBL" id="RKU43218.1"/>
    </source>
</evidence>
<dbReference type="InterPro" id="IPR012349">
    <property type="entry name" value="Split_barrel_FMN-bd"/>
</dbReference>
<dbReference type="SUPFAM" id="SSF50475">
    <property type="entry name" value="FMN-binding split barrel"/>
    <property type="match status" value="1"/>
</dbReference>